<evidence type="ECO:0000256" key="1">
    <source>
        <dbReference type="SAM" id="MobiDB-lite"/>
    </source>
</evidence>
<sequence>MADSNPALPSSDQALTTEERNDPKLIGLEIKISPDEKKEDLQEIGAKFAELNESQSELLSRLQKLRDDMKNWSITLDKQVATYKDELKTMKESLNSELDQLRSGFKELRTTLQKQQEDVSDSLRNLGQMEDPSEHSKRTGTHDANEAQSSPAENSK</sequence>
<evidence type="ECO:0000313" key="2">
    <source>
        <dbReference type="Proteomes" id="UP001515500"/>
    </source>
</evidence>
<dbReference type="GeneID" id="120263395"/>
<keyword evidence="2" id="KW-1185">Reference proteome</keyword>
<organism evidence="2 3">
    <name type="scientific">Dioscorea cayennensis subsp. rotundata</name>
    <name type="common">White Guinea yam</name>
    <name type="synonym">Dioscorea rotundata</name>
    <dbReference type="NCBI Taxonomy" id="55577"/>
    <lineage>
        <taxon>Eukaryota</taxon>
        <taxon>Viridiplantae</taxon>
        <taxon>Streptophyta</taxon>
        <taxon>Embryophyta</taxon>
        <taxon>Tracheophyta</taxon>
        <taxon>Spermatophyta</taxon>
        <taxon>Magnoliopsida</taxon>
        <taxon>Liliopsida</taxon>
        <taxon>Dioscoreales</taxon>
        <taxon>Dioscoreaceae</taxon>
        <taxon>Dioscorea</taxon>
    </lineage>
</organism>
<name>A0AB40BIH4_DIOCR</name>
<dbReference type="RefSeq" id="XP_039127215.1">
    <property type="nucleotide sequence ID" value="XM_039271281.1"/>
</dbReference>
<protein>
    <submittedName>
        <fullName evidence="3">Uncharacterized protein LOC120263395 isoform X1</fullName>
    </submittedName>
</protein>
<accession>A0AB40BIH4</accession>
<feature type="compositionally biased region" description="Polar residues" evidence="1">
    <location>
        <begin position="7"/>
        <end position="16"/>
    </location>
</feature>
<evidence type="ECO:0000313" key="3">
    <source>
        <dbReference type="RefSeq" id="XP_039127215.1"/>
    </source>
</evidence>
<gene>
    <name evidence="3" type="primary">LOC120263395</name>
</gene>
<proteinExistence type="predicted"/>
<feature type="region of interest" description="Disordered" evidence="1">
    <location>
        <begin position="112"/>
        <end position="156"/>
    </location>
</feature>
<feature type="region of interest" description="Disordered" evidence="1">
    <location>
        <begin position="1"/>
        <end position="22"/>
    </location>
</feature>
<feature type="compositionally biased region" description="Basic and acidic residues" evidence="1">
    <location>
        <begin position="132"/>
        <end position="145"/>
    </location>
</feature>
<dbReference type="PANTHER" id="PTHR34681:SF2">
    <property type="entry name" value="UVEAL AUTOANTIGEN WITH COILED-COIL_ANKYRIN"/>
    <property type="match status" value="1"/>
</dbReference>
<dbReference type="PANTHER" id="PTHR34681">
    <property type="entry name" value="UVEAL AUTOANTIGEN WITH COILED-COIL/ANKYRIN"/>
    <property type="match status" value="1"/>
</dbReference>
<feature type="compositionally biased region" description="Polar residues" evidence="1">
    <location>
        <begin position="146"/>
        <end position="156"/>
    </location>
</feature>
<dbReference type="AlphaFoldDB" id="A0AB40BIH4"/>
<reference evidence="3" key="1">
    <citation type="submission" date="2025-08" db="UniProtKB">
        <authorList>
            <consortium name="RefSeq"/>
        </authorList>
    </citation>
    <scope>IDENTIFICATION</scope>
</reference>
<dbReference type="Proteomes" id="UP001515500">
    <property type="component" value="Chromosome 6"/>
</dbReference>